<evidence type="ECO:0000313" key="2">
    <source>
        <dbReference type="EMBL" id="KAK7116013.1"/>
    </source>
</evidence>
<feature type="coiled-coil region" evidence="1">
    <location>
        <begin position="76"/>
        <end position="103"/>
    </location>
</feature>
<comment type="caution">
    <text evidence="2">The sequence shown here is derived from an EMBL/GenBank/DDBJ whole genome shotgun (WGS) entry which is preliminary data.</text>
</comment>
<dbReference type="Proteomes" id="UP001374579">
    <property type="component" value="Unassembled WGS sequence"/>
</dbReference>
<evidence type="ECO:0000256" key="1">
    <source>
        <dbReference type="SAM" id="Coils"/>
    </source>
</evidence>
<dbReference type="EMBL" id="JBAMIC010000001">
    <property type="protein sequence ID" value="KAK7116013.1"/>
    <property type="molecule type" value="Genomic_DNA"/>
</dbReference>
<protein>
    <submittedName>
        <fullName evidence="2">Uncharacterized protein</fullName>
    </submittedName>
</protein>
<proteinExistence type="predicted"/>
<accession>A0AAN9GPH3</accession>
<dbReference type="AlphaFoldDB" id="A0AAN9GPH3"/>
<name>A0AAN9GPH3_9CAEN</name>
<organism evidence="2 3">
    <name type="scientific">Littorina saxatilis</name>
    <dbReference type="NCBI Taxonomy" id="31220"/>
    <lineage>
        <taxon>Eukaryota</taxon>
        <taxon>Metazoa</taxon>
        <taxon>Spiralia</taxon>
        <taxon>Lophotrochozoa</taxon>
        <taxon>Mollusca</taxon>
        <taxon>Gastropoda</taxon>
        <taxon>Caenogastropoda</taxon>
        <taxon>Littorinimorpha</taxon>
        <taxon>Littorinoidea</taxon>
        <taxon>Littorinidae</taxon>
        <taxon>Littorina</taxon>
    </lineage>
</organism>
<sequence>MQSKDSSTPISDESVHMQLLQRALKKTTGKCVSSFKFSLFRRQLEPIYKKAPKTLEKLHEGAVSELASNIEEELSVMFEEENIEEFMAKLDEMKAQADEITEDITAWLVTKDKFQK</sequence>
<keyword evidence="1" id="KW-0175">Coiled coil</keyword>
<reference evidence="2 3" key="1">
    <citation type="submission" date="2024-02" db="EMBL/GenBank/DDBJ databases">
        <title>Chromosome-scale genome assembly of the rough periwinkle Littorina saxatilis.</title>
        <authorList>
            <person name="De Jode A."/>
            <person name="Faria R."/>
            <person name="Formenti G."/>
            <person name="Sims Y."/>
            <person name="Smith T.P."/>
            <person name="Tracey A."/>
            <person name="Wood J.M.D."/>
            <person name="Zagrodzka Z.B."/>
            <person name="Johannesson K."/>
            <person name="Butlin R.K."/>
            <person name="Leder E.H."/>
        </authorList>
    </citation>
    <scope>NUCLEOTIDE SEQUENCE [LARGE SCALE GENOMIC DNA]</scope>
    <source>
        <strain evidence="2">Snail1</strain>
        <tissue evidence="2">Muscle</tissue>
    </source>
</reference>
<keyword evidence="3" id="KW-1185">Reference proteome</keyword>
<evidence type="ECO:0000313" key="3">
    <source>
        <dbReference type="Proteomes" id="UP001374579"/>
    </source>
</evidence>
<gene>
    <name evidence="2" type="ORF">V1264_001769</name>
</gene>